<keyword evidence="3 4" id="KW-0539">Nucleus</keyword>
<evidence type="ECO:0000256" key="1">
    <source>
        <dbReference type="ARBA" id="ARBA00004123"/>
    </source>
</evidence>
<dbReference type="KEGG" id="mbr:MONBRDRAFT_3720"/>
<dbReference type="InParanoid" id="A9UWX9"/>
<dbReference type="SUPFAM" id="SSF47095">
    <property type="entry name" value="HMG-box"/>
    <property type="match status" value="1"/>
</dbReference>
<dbReference type="EMBL" id="CH991548">
    <property type="protein sequence ID" value="EDQ90119.1"/>
    <property type="molecule type" value="Genomic_DNA"/>
</dbReference>
<dbReference type="InterPro" id="IPR036910">
    <property type="entry name" value="HMG_box_dom_sf"/>
</dbReference>
<sequence>PNRPKKPLRSYMRWFSANREQIKQDNPDASNTELSQIGGQRWKEVSQEDKDKLEEDFQSELAEWETAVAAYDEAH</sequence>
<dbReference type="RefSeq" id="XP_001744886.1">
    <property type="nucleotide sequence ID" value="XM_001744834.1"/>
</dbReference>
<dbReference type="SMART" id="SM00398">
    <property type="entry name" value="HMG"/>
    <property type="match status" value="1"/>
</dbReference>
<dbReference type="Proteomes" id="UP000001357">
    <property type="component" value="Unassembled WGS sequence"/>
</dbReference>
<feature type="non-terminal residue" evidence="6">
    <location>
        <position position="1"/>
    </location>
</feature>
<accession>A9UWX9</accession>
<feature type="domain" description="HMG box" evidence="5">
    <location>
        <begin position="4"/>
        <end position="72"/>
    </location>
</feature>
<evidence type="ECO:0000313" key="7">
    <source>
        <dbReference type="Proteomes" id="UP000001357"/>
    </source>
</evidence>
<dbReference type="PANTHER" id="PTHR46318">
    <property type="entry name" value="UPSTREAM BINDING TRANSCRIPTION FACTOR"/>
    <property type="match status" value="1"/>
</dbReference>
<dbReference type="InterPro" id="IPR051762">
    <property type="entry name" value="UBF1"/>
</dbReference>
<feature type="non-terminal residue" evidence="6">
    <location>
        <position position="75"/>
    </location>
</feature>
<dbReference type="GeneID" id="5890169"/>
<dbReference type="AlphaFoldDB" id="A9UWX9"/>
<dbReference type="STRING" id="81824.A9UWX9"/>
<keyword evidence="2 4" id="KW-0238">DNA-binding</keyword>
<evidence type="ECO:0000256" key="2">
    <source>
        <dbReference type="ARBA" id="ARBA00023125"/>
    </source>
</evidence>
<protein>
    <recommendedName>
        <fullName evidence="5">HMG box domain-containing protein</fullName>
    </recommendedName>
</protein>
<gene>
    <name evidence="6" type="ORF">MONBRDRAFT_3720</name>
</gene>
<reference evidence="6 7" key="1">
    <citation type="journal article" date="2008" name="Nature">
        <title>The genome of the choanoflagellate Monosiga brevicollis and the origin of metazoans.</title>
        <authorList>
            <consortium name="JGI Sequencing"/>
            <person name="King N."/>
            <person name="Westbrook M.J."/>
            <person name="Young S.L."/>
            <person name="Kuo A."/>
            <person name="Abedin M."/>
            <person name="Chapman J."/>
            <person name="Fairclough S."/>
            <person name="Hellsten U."/>
            <person name="Isogai Y."/>
            <person name="Letunic I."/>
            <person name="Marr M."/>
            <person name="Pincus D."/>
            <person name="Putnam N."/>
            <person name="Rokas A."/>
            <person name="Wright K.J."/>
            <person name="Zuzow R."/>
            <person name="Dirks W."/>
            <person name="Good M."/>
            <person name="Goodstein D."/>
            <person name="Lemons D."/>
            <person name="Li W."/>
            <person name="Lyons J.B."/>
            <person name="Morris A."/>
            <person name="Nichols S."/>
            <person name="Richter D.J."/>
            <person name="Salamov A."/>
            <person name="Bork P."/>
            <person name="Lim W.A."/>
            <person name="Manning G."/>
            <person name="Miller W.T."/>
            <person name="McGinnis W."/>
            <person name="Shapiro H."/>
            <person name="Tjian R."/>
            <person name="Grigoriev I.V."/>
            <person name="Rokhsar D."/>
        </authorList>
    </citation>
    <scope>NUCLEOTIDE SEQUENCE [LARGE SCALE GENOMIC DNA]</scope>
    <source>
        <strain evidence="7">MX1 / ATCC 50154</strain>
    </source>
</reference>
<keyword evidence="7" id="KW-1185">Reference proteome</keyword>
<dbReference type="GO" id="GO:0003677">
    <property type="term" value="F:DNA binding"/>
    <property type="evidence" value="ECO:0007669"/>
    <property type="project" value="UniProtKB-UniRule"/>
</dbReference>
<dbReference type="GO" id="GO:0005634">
    <property type="term" value="C:nucleus"/>
    <property type="evidence" value="ECO:0007669"/>
    <property type="project" value="UniProtKB-SubCell"/>
</dbReference>
<evidence type="ECO:0000256" key="4">
    <source>
        <dbReference type="PROSITE-ProRule" id="PRU00267"/>
    </source>
</evidence>
<evidence type="ECO:0000259" key="5">
    <source>
        <dbReference type="PROSITE" id="PS50118"/>
    </source>
</evidence>
<dbReference type="Gene3D" id="1.10.30.10">
    <property type="entry name" value="High mobility group box domain"/>
    <property type="match status" value="1"/>
</dbReference>
<dbReference type="Pfam" id="PF00505">
    <property type="entry name" value="HMG_box"/>
    <property type="match status" value="1"/>
</dbReference>
<dbReference type="PROSITE" id="PS50118">
    <property type="entry name" value="HMG_BOX_2"/>
    <property type="match status" value="1"/>
</dbReference>
<comment type="subcellular location">
    <subcellularLocation>
        <location evidence="1">Nucleus</location>
    </subcellularLocation>
</comment>
<evidence type="ECO:0000256" key="3">
    <source>
        <dbReference type="ARBA" id="ARBA00023242"/>
    </source>
</evidence>
<dbReference type="OMA" id="FFMEIRP"/>
<dbReference type="CDD" id="cd22010">
    <property type="entry name" value="HMG-box_ABF2-like_rpt1"/>
    <property type="match status" value="1"/>
</dbReference>
<organism evidence="6 7">
    <name type="scientific">Monosiga brevicollis</name>
    <name type="common">Choanoflagellate</name>
    <dbReference type="NCBI Taxonomy" id="81824"/>
    <lineage>
        <taxon>Eukaryota</taxon>
        <taxon>Choanoflagellata</taxon>
        <taxon>Craspedida</taxon>
        <taxon>Salpingoecidae</taxon>
        <taxon>Monosiga</taxon>
    </lineage>
</organism>
<name>A9UWX9_MONBE</name>
<dbReference type="InterPro" id="IPR009071">
    <property type="entry name" value="HMG_box_dom"/>
</dbReference>
<evidence type="ECO:0000313" key="6">
    <source>
        <dbReference type="EMBL" id="EDQ90119.1"/>
    </source>
</evidence>
<proteinExistence type="predicted"/>
<feature type="DNA-binding region" description="HMG box" evidence="4">
    <location>
        <begin position="4"/>
        <end position="72"/>
    </location>
</feature>